<dbReference type="Pfam" id="PF09673">
    <property type="entry name" value="TrbC_Ftype"/>
    <property type="match status" value="1"/>
</dbReference>
<sequence>MLRTKPYYRVIWLLLYHSMASASSGYSPDELNALAGREQRSLSAPPASIQATLPDERPFIEAARAQGRLWHKRLTPSALQGFASPQQFNPNTTPSGVMVFVSLSMPDSSLRALLKQSEAWQVPLVIQGVLPEGFMATTDKIQRLLKTSKKDTINSGFTISPEWFQTFNIVDVPTFVAVKPGRCLPKQPCGERDYDIVKGNVSIADALAHLAQGDNPDVVRRLLERKHHENDE</sequence>
<dbReference type="Proteomes" id="UP000297753">
    <property type="component" value="Unassembled WGS sequence"/>
</dbReference>
<dbReference type="EMBL" id="SATR01000062">
    <property type="protein sequence ID" value="TFH89509.1"/>
    <property type="molecule type" value="Genomic_DNA"/>
</dbReference>
<dbReference type="AlphaFoldDB" id="A0A4Y8W9B2"/>
<keyword evidence="1" id="KW-0732">Signal</keyword>
<organism evidence="2 3">
    <name type="scientific">Vibrio ouci</name>
    <dbReference type="NCBI Taxonomy" id="2499078"/>
    <lineage>
        <taxon>Bacteria</taxon>
        <taxon>Pseudomonadati</taxon>
        <taxon>Pseudomonadota</taxon>
        <taxon>Gammaproteobacteria</taxon>
        <taxon>Vibrionales</taxon>
        <taxon>Vibrionaceae</taxon>
        <taxon>Vibrio</taxon>
    </lineage>
</organism>
<comment type="caution">
    <text evidence="2">The sequence shown here is derived from an EMBL/GenBank/DDBJ whole genome shotgun (WGS) entry which is preliminary data.</text>
</comment>
<feature type="signal peptide" evidence="1">
    <location>
        <begin position="1"/>
        <end position="22"/>
    </location>
</feature>
<dbReference type="InterPro" id="IPR019106">
    <property type="entry name" value="T4SS_TrbC"/>
</dbReference>
<reference evidence="2 3" key="1">
    <citation type="submission" date="2019-01" db="EMBL/GenBank/DDBJ databases">
        <title>Vibrio BEI176 sp. nov, a marine bacterium isolated from China: eastern marignal seas.</title>
        <authorList>
            <person name="Li B."/>
        </authorList>
    </citation>
    <scope>NUCLEOTIDE SEQUENCE [LARGE SCALE GENOMIC DNA]</scope>
    <source>
        <strain evidence="2 3">BEI176</strain>
    </source>
</reference>
<protein>
    <submittedName>
        <fullName evidence="2">Type-F conjugative transfer system pilin assembly protein TrbC</fullName>
    </submittedName>
</protein>
<feature type="chain" id="PRO_5021354605" evidence="1">
    <location>
        <begin position="23"/>
        <end position="232"/>
    </location>
</feature>
<keyword evidence="3" id="KW-1185">Reference proteome</keyword>
<accession>A0A4Y8W9B2</accession>
<dbReference type="InterPro" id="IPR014113">
    <property type="entry name" value="T4SS_TrbC_subgr"/>
</dbReference>
<evidence type="ECO:0000313" key="3">
    <source>
        <dbReference type="Proteomes" id="UP000297753"/>
    </source>
</evidence>
<name>A0A4Y8W9B2_9VIBR</name>
<dbReference type="NCBIfam" id="TIGR02742">
    <property type="entry name" value="TrbC_Ftype"/>
    <property type="match status" value="1"/>
</dbReference>
<evidence type="ECO:0000256" key="1">
    <source>
        <dbReference type="SAM" id="SignalP"/>
    </source>
</evidence>
<evidence type="ECO:0000313" key="2">
    <source>
        <dbReference type="EMBL" id="TFH89509.1"/>
    </source>
</evidence>
<dbReference type="OrthoDB" id="6854459at2"/>
<gene>
    <name evidence="2" type="primary">trbC</name>
    <name evidence="2" type="ORF">ELS82_21830</name>
</gene>
<proteinExistence type="predicted"/>